<name>A0A075MSJ0_9ARCH</name>
<dbReference type="HOGENOM" id="CLU_3362467_0_0_2"/>
<dbReference type="KEGG" id="nev:NTE_00232"/>
<proteinExistence type="predicted"/>
<dbReference type="EMBL" id="CP007174">
    <property type="protein sequence ID" value="AIF82314.1"/>
    <property type="molecule type" value="Genomic_DNA"/>
</dbReference>
<evidence type="ECO:0000313" key="2">
    <source>
        <dbReference type="Proteomes" id="UP000028194"/>
    </source>
</evidence>
<keyword evidence="2" id="KW-1185">Reference proteome</keyword>
<gene>
    <name evidence="1" type="ORF">NTE_00232</name>
</gene>
<organism evidence="1 2">
    <name type="scientific">Candidatus Nitrososphaera evergladensis SR1</name>
    <dbReference type="NCBI Taxonomy" id="1459636"/>
    <lineage>
        <taxon>Archaea</taxon>
        <taxon>Nitrososphaerota</taxon>
        <taxon>Nitrososphaeria</taxon>
        <taxon>Nitrososphaerales</taxon>
        <taxon>Nitrososphaeraceae</taxon>
        <taxon>Nitrososphaera</taxon>
    </lineage>
</organism>
<reference evidence="1 2" key="1">
    <citation type="journal article" date="2014" name="PLoS ONE">
        <title>Genome Sequence of Candidatus Nitrososphaera evergladensis from Group I.1b Enriched from Everglades Soil Reveals Novel Genomic Features of the Ammonia-Oxidizing Archaea.</title>
        <authorList>
            <person name="Zhalnina K.V."/>
            <person name="Dias R."/>
            <person name="Leonard M.T."/>
            <person name="Dorr de Quadros P."/>
            <person name="Camargo F.A."/>
            <person name="Drew J.C."/>
            <person name="Farmerie W.G."/>
            <person name="Daroub S.H."/>
            <person name="Triplett E.W."/>
        </authorList>
    </citation>
    <scope>NUCLEOTIDE SEQUENCE [LARGE SCALE GENOMIC DNA]</scope>
    <source>
        <strain evidence="1 2">SR1</strain>
    </source>
</reference>
<sequence length="35" mass="3992">MYTEDKVKAAAKCSTIPQNRLDLDSDADAFRKKNF</sequence>
<protein>
    <submittedName>
        <fullName evidence="1">Uncharacterized protein</fullName>
    </submittedName>
</protein>
<evidence type="ECO:0000313" key="1">
    <source>
        <dbReference type="EMBL" id="AIF82314.1"/>
    </source>
</evidence>
<accession>A0A075MSJ0</accession>
<dbReference type="STRING" id="1459636.NTE_00232"/>
<dbReference type="AlphaFoldDB" id="A0A075MSJ0"/>
<dbReference type="Proteomes" id="UP000028194">
    <property type="component" value="Chromosome"/>
</dbReference>